<dbReference type="SUPFAM" id="SSF52540">
    <property type="entry name" value="P-loop containing nucleoside triphosphate hydrolases"/>
    <property type="match status" value="1"/>
</dbReference>
<feature type="domain" description="PD-(D/E)XK endonuclease-like" evidence="2">
    <location>
        <begin position="708"/>
        <end position="932"/>
    </location>
</feature>
<protein>
    <submittedName>
        <fullName evidence="3">Double-strand break repair protein AddB</fullName>
    </submittedName>
</protein>
<comment type="caution">
    <text evidence="3">The sequence shown here is derived from an EMBL/GenBank/DDBJ whole genome shotgun (WGS) entry which is preliminary data.</text>
</comment>
<gene>
    <name evidence="3" type="primary">addB</name>
    <name evidence="3" type="ORF">F3S47_13585</name>
</gene>
<reference evidence="3 4" key="1">
    <citation type="submission" date="2019-09" db="EMBL/GenBank/DDBJ databases">
        <authorList>
            <person name="Park J.-S."/>
            <person name="Choi H.-J."/>
        </authorList>
    </citation>
    <scope>NUCLEOTIDE SEQUENCE [LARGE SCALE GENOMIC DNA]</scope>
    <source>
        <strain evidence="3 4">176SS1-4</strain>
    </source>
</reference>
<dbReference type="InterPro" id="IPR011335">
    <property type="entry name" value="Restrct_endonuc-II-like"/>
</dbReference>
<name>A0A5J5GG36_9RHOB</name>
<dbReference type="InterPro" id="IPR038726">
    <property type="entry name" value="PDDEXK_AddAB-type"/>
</dbReference>
<dbReference type="AlphaFoldDB" id="A0A5J5GG36"/>
<dbReference type="SUPFAM" id="SSF52980">
    <property type="entry name" value="Restriction endonuclease-like"/>
    <property type="match status" value="1"/>
</dbReference>
<dbReference type="Gene3D" id="3.90.320.10">
    <property type="match status" value="1"/>
</dbReference>
<dbReference type="NCBIfam" id="TIGR02786">
    <property type="entry name" value="addB_alphas"/>
    <property type="match status" value="1"/>
</dbReference>
<proteinExistence type="predicted"/>
<accession>A0A5J5GG36</accession>
<dbReference type="InterPro" id="IPR011604">
    <property type="entry name" value="PDDEXK-like_dom_sf"/>
</dbReference>
<keyword evidence="4" id="KW-1185">Reference proteome</keyword>
<dbReference type="Proteomes" id="UP000326554">
    <property type="component" value="Unassembled WGS sequence"/>
</dbReference>
<organism evidence="3 4">
    <name type="scientific">Histidinibacterium aquaticum</name>
    <dbReference type="NCBI Taxonomy" id="2613962"/>
    <lineage>
        <taxon>Bacteria</taxon>
        <taxon>Pseudomonadati</taxon>
        <taxon>Pseudomonadota</taxon>
        <taxon>Alphaproteobacteria</taxon>
        <taxon>Rhodobacterales</taxon>
        <taxon>Paracoccaceae</taxon>
        <taxon>Histidinibacterium</taxon>
    </lineage>
</organism>
<evidence type="ECO:0000313" key="4">
    <source>
        <dbReference type="Proteomes" id="UP000326554"/>
    </source>
</evidence>
<feature type="region of interest" description="Disordered" evidence="1">
    <location>
        <begin position="682"/>
        <end position="702"/>
    </location>
</feature>
<evidence type="ECO:0000256" key="1">
    <source>
        <dbReference type="SAM" id="MobiDB-lite"/>
    </source>
</evidence>
<sequence length="975" mass="107105">MFAATDRPRVYALPPGVDFGAELVRGLELRAAGLVPEDFARIELFVNTQRMRRHLRDVWDAGPAKLLPLLRLVTDIASDPVPGAPPPVDPMARRFEVLRLVSALLDAEPEIAPRAALYDLAESLSGLMDEMEVEGVSPETVATLDGTELSEHWQTALRFLRIIEGVMEAGPPGPGGRQRARAEALAELWAESSPAHPLIVAGSTASRGATSVFMQAVSRLPQGALVLPGFDFDLPQRVWDGMDRALHAEDHPQFRFRQLLRQLGLSKSDVEPWTDAEPAHPGRNRLVSLSLRPAPVTDAWQVEGPELGDLTEATRGLTLVEAPSPRDEAETIALGLRAAVEDGRRAALVTPDRMLTRQVAAALDRWDIRPDDSAGQPLALSPPGRFLRQVLDLMTERLTAADLLALLKHPLCHGGADRNLHLLHTRELELHLRRHGPAYPDGESLRGWGHREKAKAGQAEWAEWLAARLDSRPAEADRTVPEHLAAHLALAEALSAGPAETHPLWDEAAGRKALELTQALARHGGAAGPMPPRDYATLFTGALSGEEVRDRDAGDPRVLIWGTLEARVTGADLVILGGLNDGTWPEAPPPDPWLNRKMRAEAGLTLPERRIGLSAHDYQQAVAGREVWITRAKRSDEAETVPSRWLNRLTNLLGGLEETGGPGALEEMRNRGDMWIAQAQALSAPTEEVTPARRPSPRPPVEARPKVISVTEVQRLIRDPYSVYARRVLGLNRLDPLVPEPDAPLRGIILHGALERFVREGPAPEDPGAFEALMQATEEALAEACPWPAHRRLWAARMARVAESFLTGEADRRERATPEFFEEDAKLPIPELDLIVTGKADRIDRLPDGRVALYDYKTGAPPSEKQQLAFDKQLLLEAAMTRRGAFASLGPAETALAEFIGLGSSPKVVPAPLEKLSPEQVWEEFLALMQAWRARERGYSASPLPYREDDVGDYDHLARRGEWDLADDYAPEDLE</sequence>
<dbReference type="InterPro" id="IPR027417">
    <property type="entry name" value="P-loop_NTPase"/>
</dbReference>
<evidence type="ECO:0000259" key="2">
    <source>
        <dbReference type="Pfam" id="PF12705"/>
    </source>
</evidence>
<dbReference type="EMBL" id="VYQE01000004">
    <property type="protein sequence ID" value="KAA9007145.1"/>
    <property type="molecule type" value="Genomic_DNA"/>
</dbReference>
<dbReference type="InterPro" id="IPR014153">
    <property type="entry name" value="Ds_break_AddB"/>
</dbReference>
<dbReference type="Pfam" id="PF12705">
    <property type="entry name" value="PDDEXK_1"/>
    <property type="match status" value="1"/>
</dbReference>
<evidence type="ECO:0000313" key="3">
    <source>
        <dbReference type="EMBL" id="KAA9007145.1"/>
    </source>
</evidence>